<evidence type="ECO:0000313" key="5">
    <source>
        <dbReference type="Proteomes" id="UP001370758"/>
    </source>
</evidence>
<dbReference type="InterPro" id="IPR036322">
    <property type="entry name" value="WD40_repeat_dom_sf"/>
</dbReference>
<evidence type="ECO:0000256" key="1">
    <source>
        <dbReference type="ARBA" id="ARBA00009890"/>
    </source>
</evidence>
<dbReference type="GO" id="GO:0031932">
    <property type="term" value="C:TORC2 complex"/>
    <property type="evidence" value="ECO:0007669"/>
    <property type="project" value="InterPro"/>
</dbReference>
<protein>
    <submittedName>
        <fullName evidence="4">Uncharacterized protein</fullName>
    </submittedName>
</protein>
<organism evidence="4 5">
    <name type="scientific">Arthrobotrys musiformis</name>
    <dbReference type="NCBI Taxonomy" id="47236"/>
    <lineage>
        <taxon>Eukaryota</taxon>
        <taxon>Fungi</taxon>
        <taxon>Dikarya</taxon>
        <taxon>Ascomycota</taxon>
        <taxon>Pezizomycotina</taxon>
        <taxon>Orbiliomycetes</taxon>
        <taxon>Orbiliales</taxon>
        <taxon>Orbiliaceae</taxon>
        <taxon>Arthrobotrys</taxon>
    </lineage>
</organism>
<dbReference type="InterPro" id="IPR015943">
    <property type="entry name" value="WD40/YVTN_repeat-like_dom_sf"/>
</dbReference>
<feature type="compositionally biased region" description="Basic and acidic residues" evidence="3">
    <location>
        <begin position="319"/>
        <end position="329"/>
    </location>
</feature>
<feature type="compositionally biased region" description="Polar residues" evidence="3">
    <location>
        <begin position="155"/>
        <end position="164"/>
    </location>
</feature>
<dbReference type="InterPro" id="IPR011041">
    <property type="entry name" value="Quinoprot_gluc/sorb_DH_b-prop"/>
</dbReference>
<dbReference type="PROSITE" id="PS50082">
    <property type="entry name" value="WD_REPEATS_2"/>
    <property type="match status" value="2"/>
</dbReference>
<evidence type="ECO:0000256" key="3">
    <source>
        <dbReference type="SAM" id="MobiDB-lite"/>
    </source>
</evidence>
<dbReference type="SUPFAM" id="SSF50952">
    <property type="entry name" value="Soluble quinoprotein glucose dehydrogenase"/>
    <property type="match status" value="1"/>
</dbReference>
<dbReference type="EMBL" id="JAVHJL010000008">
    <property type="protein sequence ID" value="KAK6498621.1"/>
    <property type="molecule type" value="Genomic_DNA"/>
</dbReference>
<feature type="compositionally biased region" description="Polar residues" evidence="3">
    <location>
        <begin position="211"/>
        <end position="247"/>
    </location>
</feature>
<feature type="compositionally biased region" description="Basic and acidic residues" evidence="3">
    <location>
        <begin position="358"/>
        <end position="368"/>
    </location>
</feature>
<dbReference type="GO" id="GO:0031931">
    <property type="term" value="C:TORC1 complex"/>
    <property type="evidence" value="ECO:0007669"/>
    <property type="project" value="InterPro"/>
</dbReference>
<feature type="region of interest" description="Disordered" evidence="3">
    <location>
        <begin position="1"/>
        <end position="76"/>
    </location>
</feature>
<evidence type="ECO:0000313" key="4">
    <source>
        <dbReference type="EMBL" id="KAK6498621.1"/>
    </source>
</evidence>
<dbReference type="GO" id="GO:0031929">
    <property type="term" value="P:TOR signaling"/>
    <property type="evidence" value="ECO:0007669"/>
    <property type="project" value="InterPro"/>
</dbReference>
<accession>A0AAV9W0L0</accession>
<feature type="region of interest" description="Disordered" evidence="3">
    <location>
        <begin position="312"/>
        <end position="339"/>
    </location>
</feature>
<feature type="repeat" description="WD" evidence="2">
    <location>
        <begin position="907"/>
        <end position="921"/>
    </location>
</feature>
<reference evidence="4 5" key="1">
    <citation type="submission" date="2023-08" db="EMBL/GenBank/DDBJ databases">
        <authorList>
            <person name="Palmer J.M."/>
        </authorList>
    </citation>
    <scope>NUCLEOTIDE SEQUENCE [LARGE SCALE GENOMIC DNA]</scope>
    <source>
        <strain evidence="4 5">TWF481</strain>
    </source>
</reference>
<comment type="similarity">
    <text evidence="1">Belongs to the WD repeat LST8 family.</text>
</comment>
<sequence>MNPNSNQDDKRPIYYVSGQARPYTQRPVDHQSRIQTPVPQLANSDQASASRSRLSSPASQGTNTTRFYNPPSIASPLPQEFKDRWKVVDTSASSGASNSDRITSIEHSLRSPALKRKYEAIATTGNNNILRNGSAVKVGTGTSHAQPAPIAPGPGSTNRFASNPPQLPVRRETTTKSPSVSTSPSPAPFFVATSILDSRQSTLDPKDKHSLSGTHPNTQTITSPGTSQQTSRPSPQKSNTFPSNTSRGSHRGSAINQNGDGLINGLSGPSSLGREKDPIMPFWPLPQDDYRVGVPTVPQETLVQKLYERGAKSVQTEQKYSEEGSKTQDDESDWDTDCFEEYDPFDDVSELREALAKQERTRNKDRLLISDGSKQNPPKKSFKPQFDGSERPYLSSETRSYFQDENIPFLDSMVGHRLHISFSEQEAIKVWHKAYIICLDFAKEDFSIAVGIKAFKEFVASSESSRREKYETFLSIISEAVLDLPARNEEDVRRYMVEVLTSRDNPLSPPREVRIVPKKRPDSELSWPSLILALQCTEGMLARRHLASHAHVESIGSRKALRFLQPFRTFTEGSSDVVDCAWDSSGQNFALACTTYNDMYNRVGNLMLGDVEGPIKFLCGHKTLRPPNQGNPAILDPYLHSTVSSVDFSGDLLFSSGFDKTVKIWDKKDKLLKGSLDFEASILRMKMSGLFQNTGAVCLQNGQVVIFRSEEPGSRHSISARQDFLEPASVLWVNRPGARKGWVFVGYENKESDRRHFNASLGDLRLFDAESGTEVQEVRPGSTRQFDINLDESGAFLITGAIVGAARGPTLDTHSFVRVYDIERSPRKVAEFSCQHKDINKVTISPCRRYVTSSGTNGKSYLWDVRGGADPLHELVHGESRTPFSPDRDREEVDTGVTFASWAANGLFVTGSSDGIVKVWDPANADPFLYDLATFDDPVMTGAFSPDGDCLMIGETTGKATLLSYMGRHGPPGPFVQDRTMLAPIASEA</sequence>
<name>A0AAV9W0L0_9PEZI</name>
<dbReference type="AlphaFoldDB" id="A0AAV9W0L0"/>
<comment type="caution">
    <text evidence="4">The sequence shown here is derived from an EMBL/GenBank/DDBJ whole genome shotgun (WGS) entry which is preliminary data.</text>
</comment>
<evidence type="ECO:0000256" key="2">
    <source>
        <dbReference type="PROSITE-ProRule" id="PRU00221"/>
    </source>
</evidence>
<feature type="region of interest" description="Disordered" evidence="3">
    <location>
        <begin position="138"/>
        <end position="187"/>
    </location>
</feature>
<dbReference type="SUPFAM" id="SSF50978">
    <property type="entry name" value="WD40 repeat-like"/>
    <property type="match status" value="1"/>
</dbReference>
<dbReference type="Gene3D" id="2.130.10.10">
    <property type="entry name" value="YVTN repeat-like/Quinoprotein amine dehydrogenase"/>
    <property type="match status" value="1"/>
</dbReference>
<feature type="region of interest" description="Disordered" evidence="3">
    <location>
        <begin position="358"/>
        <end position="392"/>
    </location>
</feature>
<dbReference type="Pfam" id="PF00400">
    <property type="entry name" value="WD40"/>
    <property type="match status" value="3"/>
</dbReference>
<dbReference type="PANTHER" id="PTHR19842">
    <property type="entry name" value="G BETA-LIKE PROTEIN GBL"/>
    <property type="match status" value="1"/>
</dbReference>
<feature type="compositionally biased region" description="Low complexity" evidence="3">
    <location>
        <begin position="44"/>
        <end position="60"/>
    </location>
</feature>
<dbReference type="PANTHER" id="PTHR19842:SF2">
    <property type="entry name" value="WD REPEAT PROTEIN (AFU_ORTHOLOGUE AFUA_5G04300)"/>
    <property type="match status" value="1"/>
</dbReference>
<dbReference type="Proteomes" id="UP001370758">
    <property type="component" value="Unassembled WGS sequence"/>
</dbReference>
<keyword evidence="2" id="KW-0853">WD repeat</keyword>
<dbReference type="InterPro" id="IPR037588">
    <property type="entry name" value="MLST8"/>
</dbReference>
<feature type="compositionally biased region" description="Polar residues" evidence="3">
    <location>
        <begin position="33"/>
        <end position="43"/>
    </location>
</feature>
<dbReference type="InterPro" id="IPR001680">
    <property type="entry name" value="WD40_rpt"/>
</dbReference>
<feature type="repeat" description="WD" evidence="2">
    <location>
        <begin position="643"/>
        <end position="666"/>
    </location>
</feature>
<feature type="compositionally biased region" description="Low complexity" evidence="3">
    <location>
        <begin position="175"/>
        <end position="184"/>
    </location>
</feature>
<dbReference type="GO" id="GO:0032956">
    <property type="term" value="P:regulation of actin cytoskeleton organization"/>
    <property type="evidence" value="ECO:0007669"/>
    <property type="project" value="TreeGrafter"/>
</dbReference>
<keyword evidence="5" id="KW-1185">Reference proteome</keyword>
<proteinExistence type="inferred from homology"/>
<gene>
    <name evidence="4" type="ORF">TWF481_011202</name>
</gene>
<dbReference type="SMART" id="SM00320">
    <property type="entry name" value="WD40"/>
    <property type="match status" value="4"/>
</dbReference>
<feature type="compositionally biased region" description="Acidic residues" evidence="3">
    <location>
        <begin position="330"/>
        <end position="339"/>
    </location>
</feature>
<feature type="region of interest" description="Disordered" evidence="3">
    <location>
        <begin position="200"/>
        <end position="280"/>
    </location>
</feature>